<evidence type="ECO:0000259" key="2">
    <source>
        <dbReference type="PROSITE" id="PS51781"/>
    </source>
</evidence>
<accession>A0A1F6C878</accession>
<dbReference type="PROSITE" id="PS51781">
    <property type="entry name" value="SH3B"/>
    <property type="match status" value="1"/>
</dbReference>
<keyword evidence="1" id="KW-0732">Signal</keyword>
<feature type="chain" id="PRO_5009523259" description="SH3b domain-containing protein" evidence="1">
    <location>
        <begin position="20"/>
        <end position="125"/>
    </location>
</feature>
<dbReference type="EMBL" id="MFKF01000378">
    <property type="protein sequence ID" value="OGG45366.1"/>
    <property type="molecule type" value="Genomic_DNA"/>
</dbReference>
<protein>
    <recommendedName>
        <fullName evidence="2">SH3b domain-containing protein</fullName>
    </recommendedName>
</protein>
<gene>
    <name evidence="3" type="ORF">A3F84_27045</name>
</gene>
<dbReference type="Proteomes" id="UP000178606">
    <property type="component" value="Unassembled WGS sequence"/>
</dbReference>
<comment type="caution">
    <text evidence="3">The sequence shown here is derived from an EMBL/GenBank/DDBJ whole genome shotgun (WGS) entry which is preliminary data.</text>
</comment>
<dbReference type="AlphaFoldDB" id="A0A1F6C878"/>
<dbReference type="InterPro" id="IPR003646">
    <property type="entry name" value="SH3-like_bac-type"/>
</dbReference>
<reference evidence="3 4" key="1">
    <citation type="journal article" date="2016" name="Nat. Commun.">
        <title>Thousands of microbial genomes shed light on interconnected biogeochemical processes in an aquifer system.</title>
        <authorList>
            <person name="Anantharaman K."/>
            <person name="Brown C.T."/>
            <person name="Hug L.A."/>
            <person name="Sharon I."/>
            <person name="Castelle C.J."/>
            <person name="Probst A.J."/>
            <person name="Thomas B.C."/>
            <person name="Singh A."/>
            <person name="Wilkins M.J."/>
            <person name="Karaoz U."/>
            <person name="Brodie E.L."/>
            <person name="Williams K.H."/>
            <person name="Hubbard S.S."/>
            <person name="Banfield J.F."/>
        </authorList>
    </citation>
    <scope>NUCLEOTIDE SEQUENCE [LARGE SCALE GENOMIC DNA]</scope>
    <source>
        <strain evidence="4">RIFCSPLOWO2_12_FULL_64_10</strain>
    </source>
</reference>
<sequence>MRHSTKPFAALFLAVLAFAMPWWGCASTKSGAKEQETETVQPSSKGAPVDTAIFEETAVFTYPAVVVNRTINLRKGPGTNYDIAGKLSGGQTVTVVATSGEWVKVLVDRDNQMGWVHRSLVRRKK</sequence>
<organism evidence="3 4">
    <name type="scientific">Handelsmanbacteria sp. (strain RIFCSPLOWO2_12_FULL_64_10)</name>
    <dbReference type="NCBI Taxonomy" id="1817868"/>
    <lineage>
        <taxon>Bacteria</taxon>
        <taxon>Candidatus Handelsmaniibacteriota</taxon>
    </lineage>
</organism>
<feature type="domain" description="SH3b" evidence="2">
    <location>
        <begin position="55"/>
        <end position="125"/>
    </location>
</feature>
<dbReference type="Gene3D" id="2.30.30.40">
    <property type="entry name" value="SH3 Domains"/>
    <property type="match status" value="1"/>
</dbReference>
<evidence type="ECO:0000313" key="3">
    <source>
        <dbReference type="EMBL" id="OGG45366.1"/>
    </source>
</evidence>
<proteinExistence type="predicted"/>
<name>A0A1F6C878_HANXR</name>
<evidence type="ECO:0000313" key="4">
    <source>
        <dbReference type="Proteomes" id="UP000178606"/>
    </source>
</evidence>
<dbReference type="SMART" id="SM00287">
    <property type="entry name" value="SH3b"/>
    <property type="match status" value="1"/>
</dbReference>
<evidence type="ECO:0000256" key="1">
    <source>
        <dbReference type="SAM" id="SignalP"/>
    </source>
</evidence>
<dbReference type="Pfam" id="PF08239">
    <property type="entry name" value="SH3_3"/>
    <property type="match status" value="1"/>
</dbReference>
<feature type="signal peptide" evidence="1">
    <location>
        <begin position="1"/>
        <end position="19"/>
    </location>
</feature>